<reference evidence="4" key="1">
    <citation type="submission" date="2018-02" db="EMBL/GenBank/DDBJ databases">
        <authorList>
            <person name="Cohen D.B."/>
            <person name="Kent A.D."/>
        </authorList>
    </citation>
    <scope>NUCLEOTIDE SEQUENCE</scope>
</reference>
<dbReference type="AlphaFoldDB" id="A0A2N9EJA4"/>
<dbReference type="EMBL" id="OIVN01003019">
    <property type="protein sequence ID" value="SPD08233.1"/>
    <property type="molecule type" value="Genomic_DNA"/>
</dbReference>
<evidence type="ECO:0000259" key="3">
    <source>
        <dbReference type="PROSITE" id="PS51462"/>
    </source>
</evidence>
<dbReference type="PANTHER" id="PTHR13994:SF26">
    <property type="entry name" value="NUDIX HYDROLASE 5-RELATED"/>
    <property type="match status" value="1"/>
</dbReference>
<evidence type="ECO:0000313" key="4">
    <source>
        <dbReference type="EMBL" id="SPC74791.1"/>
    </source>
</evidence>
<dbReference type="Gene3D" id="3.40.630.30">
    <property type="match status" value="1"/>
</dbReference>
<dbReference type="GO" id="GO:0051287">
    <property type="term" value="F:NAD binding"/>
    <property type="evidence" value="ECO:0007669"/>
    <property type="project" value="TreeGrafter"/>
</dbReference>
<protein>
    <recommendedName>
        <fullName evidence="3">Nudix hydrolase domain-containing protein</fullName>
    </recommendedName>
</protein>
<gene>
    <name evidence="4" type="ORF">FSB_LOCUS2673</name>
    <name evidence="5" type="ORF">FSB_LOCUS36115</name>
</gene>
<dbReference type="Pfam" id="PF18290">
    <property type="entry name" value="Nudix_hydro"/>
    <property type="match status" value="1"/>
</dbReference>
<dbReference type="Pfam" id="PF00293">
    <property type="entry name" value="NUDIX"/>
    <property type="match status" value="1"/>
</dbReference>
<dbReference type="InterPro" id="IPR000086">
    <property type="entry name" value="NUDIX_hydrolase_dom"/>
</dbReference>
<dbReference type="GO" id="GO:0035529">
    <property type="term" value="F:NADH pyrophosphatase activity"/>
    <property type="evidence" value="ECO:0007669"/>
    <property type="project" value="TreeGrafter"/>
</dbReference>
<dbReference type="FunFam" id="3.40.630.30:FF:000016">
    <property type="entry name" value="nudix hydrolase 2"/>
    <property type="match status" value="1"/>
</dbReference>
<evidence type="ECO:0000256" key="2">
    <source>
        <dbReference type="ARBA" id="ARBA00022801"/>
    </source>
</evidence>
<dbReference type="InterPro" id="IPR040618">
    <property type="entry name" value="Pre-Nudix"/>
</dbReference>
<sequence length="172" mass="19490">MADYIVQQAEQLNPVNDIYGGVIVNVEQPMDSKVYSTLLRASMSQWRQQEKRGIWIKLPIQHVNLVEATVKEGFRYHHAEKDYLMLVCWLPETPDTIPENASHRVGIGAFVMNSQREVLVVQEKNGAFKGQGVWKFPTGVANEGEDICTAAIREVKEETGIEAEFVEVLAFR</sequence>
<dbReference type="EMBL" id="OIVN01000125">
    <property type="protein sequence ID" value="SPC74791.1"/>
    <property type="molecule type" value="Genomic_DNA"/>
</dbReference>
<keyword evidence="2" id="KW-0378">Hydrolase</keyword>
<name>A0A2N9EJA4_FAGSY</name>
<dbReference type="InterPro" id="IPR015797">
    <property type="entry name" value="NUDIX_hydrolase-like_dom_sf"/>
</dbReference>
<dbReference type="InterPro" id="IPR003293">
    <property type="entry name" value="Nudix_hydrolase6-like"/>
</dbReference>
<dbReference type="PRINTS" id="PR01356">
    <property type="entry name" value="GFGPROTEIN"/>
</dbReference>
<dbReference type="PROSITE" id="PS51462">
    <property type="entry name" value="NUDIX"/>
    <property type="match status" value="1"/>
</dbReference>
<feature type="domain" description="Nudix hydrolase" evidence="3">
    <location>
        <begin position="102"/>
        <end position="172"/>
    </location>
</feature>
<evidence type="ECO:0000256" key="1">
    <source>
        <dbReference type="ARBA" id="ARBA00005582"/>
    </source>
</evidence>
<dbReference type="InterPro" id="IPR020084">
    <property type="entry name" value="NUDIX_hydrolase_CS"/>
</dbReference>
<dbReference type="GO" id="GO:0047631">
    <property type="term" value="F:ADP-ribose diphosphatase activity"/>
    <property type="evidence" value="ECO:0007669"/>
    <property type="project" value="TreeGrafter"/>
</dbReference>
<dbReference type="PROSITE" id="PS00893">
    <property type="entry name" value="NUDIX_BOX"/>
    <property type="match status" value="1"/>
</dbReference>
<evidence type="ECO:0000313" key="5">
    <source>
        <dbReference type="EMBL" id="SPD08233.1"/>
    </source>
</evidence>
<dbReference type="SUPFAM" id="SSF55811">
    <property type="entry name" value="Nudix"/>
    <property type="match status" value="1"/>
</dbReference>
<proteinExistence type="inferred from homology"/>
<organism evidence="4">
    <name type="scientific">Fagus sylvatica</name>
    <name type="common">Beechnut</name>
    <dbReference type="NCBI Taxonomy" id="28930"/>
    <lineage>
        <taxon>Eukaryota</taxon>
        <taxon>Viridiplantae</taxon>
        <taxon>Streptophyta</taxon>
        <taxon>Embryophyta</taxon>
        <taxon>Tracheophyta</taxon>
        <taxon>Spermatophyta</taxon>
        <taxon>Magnoliopsida</taxon>
        <taxon>eudicotyledons</taxon>
        <taxon>Gunneridae</taxon>
        <taxon>Pentapetalae</taxon>
        <taxon>rosids</taxon>
        <taxon>fabids</taxon>
        <taxon>Fagales</taxon>
        <taxon>Fagaceae</taxon>
        <taxon>Fagus</taxon>
    </lineage>
</organism>
<comment type="similarity">
    <text evidence="1">Belongs to the Nudix hydrolase family.</text>
</comment>
<dbReference type="PANTHER" id="PTHR13994">
    <property type="entry name" value="NUDIX HYDROLASE RELATED"/>
    <property type="match status" value="1"/>
</dbReference>
<dbReference type="Gene3D" id="3.90.79.10">
    <property type="entry name" value="Nucleoside Triphosphate Pyrophosphohydrolase"/>
    <property type="match status" value="1"/>
</dbReference>
<accession>A0A2N9EJA4</accession>